<evidence type="ECO:0000256" key="4">
    <source>
        <dbReference type="ARBA" id="ARBA00023268"/>
    </source>
</evidence>
<dbReference type="GO" id="GO:0006633">
    <property type="term" value="P:fatty acid biosynthetic process"/>
    <property type="evidence" value="ECO:0007669"/>
    <property type="project" value="InterPro"/>
</dbReference>
<name>A0A1S8A8Y2_ROSNE</name>
<dbReference type="InterPro" id="IPR016036">
    <property type="entry name" value="Malonyl_transacylase_ACP-bd"/>
</dbReference>
<dbReference type="InterPro" id="IPR001227">
    <property type="entry name" value="Ac_transferase_dom_sf"/>
</dbReference>
<dbReference type="OMA" id="FDAGYWA"/>
<sequence length="1417" mass="153278">MSSDSEPIFVGNSAAESDSSSVVFMNQAEECIESFTVGLASLNDDPPVIVGAACRLPGNITTPSGLWDFMVAEKSAQGPVIPERYNIGGFYHPNGSRSGSSNVPGGYFINEDLRRFDNGFFGINNLEATYMDPQQRKLLELVYECLESSGTPMKSLSGSLTGVYVGNFSVDYQPNQTRDPDYIHRYTSSGSGATIMSNRISHVLNLHGPSFTIDTACSSSIYALHQALNAMRVGDCDSAIVASANMVLSPELHIMAAKSGVLSPTGTCHTFDASADGYGRAEAVNAIYIKRLSAALRDGNPIRAVIRGSAVNASGRTPGISLPSGEQQEAVIRKAYYNAGLNFSETDYVECHGTGTPVGDPIEVNAIGKCFAPREGAPLLIGSVKSNVGHSEGASGLTSILKVVTAFENGKIPPSQGVVKLNPKLILKERNIKVATAVEEWPRSIRRASINSFGYGGANAHLILESAESYLGQAILQRSITVNGITSDEQKLLVLPVSASTTSSLEARVKQISQAVSEHNDLETLRNLAHTLTNGRDDLRHRGFLLAHAGGKIEPVDETATTKSINTLPFGFVFTGQGAQYAGMAKELLIQNEHFRNTIRTLDLVLKNLPAPYAPDWTLEQTLLDGPSVSRINEVTRSQPICTAVQIGLVDLLRTWGIQPSSVVGHSSGEIGAAYAAGLLSLSQAILVAYYRGYAVGTMRSKGSMIAAGLNVEAANQLIEDKGFSAHVRVACVNSPDSVTIAGSSEGIEAIRAELVSQNKFARKLETGGRAYHSHMMEEIGPLYQQLLIPLFNEHEKTGAQAEAKMYSSVGFSAEGLRILDSSTNMAAYWRQNLEQPVQFSAALSSLVAGGKVHLIEIGPHAALKGPIKQIRTSLGLDTMALPYSSTLTRNQDADVCMKNLAGGLFTYGHTLSWSRINGLPESGLKILHNLLPYPWDYTAGILWSEPRSSLEQRNRKHIRHELLGTVALTGNDIDFTWRNLLKPSEMPWIQDHKLEDQVVFPGAAYLAMAVEGVSQIKGVRGKPAAQLAFEFQNVSITAALHVPDENDAAAADLELHTTMTPRKRSGGSNSVDWYDFSISSWRSGETKTHCTGSVRLAEPVTSTGDDSITVQNTEHYDDWQASRWYKQWAEEGFCFGPHFQSLIRFRADNSLTRREAIGTVNLVPALNGGGDTDYPVHPITIDAAIQAAIWSTTAGKLRTLKAWFPVFISECRIQPPQDYDTGFEAEIHTRSEETGVSSRMMAATLRDGRGAPVVAFKNARIALFTGKKVEPADENSPLDIFMRRQPTLRVNWKPDVLRLGADAGAPLKAHISAFVGGQHPDLQDDAALAVVSALLDLAGHKNPRMRVLELGGDALGYKARQWLGVLDKETAFPRCRSWHSGAVDEDGEYSIEDGGDDGPYDVLLVPTVSETCPCQF</sequence>
<feature type="active site" description="Proton donor; for dehydratase activity" evidence="5">
    <location>
        <position position="1183"/>
    </location>
</feature>
<dbReference type="SMART" id="SM00826">
    <property type="entry name" value="PKS_DH"/>
    <property type="match status" value="1"/>
</dbReference>
<organism evidence="8">
    <name type="scientific">Rosellinia necatrix</name>
    <name type="common">White root-rot fungus</name>
    <dbReference type="NCBI Taxonomy" id="77044"/>
    <lineage>
        <taxon>Eukaryota</taxon>
        <taxon>Fungi</taxon>
        <taxon>Dikarya</taxon>
        <taxon>Ascomycota</taxon>
        <taxon>Pezizomycotina</taxon>
        <taxon>Sordariomycetes</taxon>
        <taxon>Xylariomycetidae</taxon>
        <taxon>Xylariales</taxon>
        <taxon>Xylariaceae</taxon>
        <taxon>Rosellinia</taxon>
    </lineage>
</organism>
<dbReference type="Pfam" id="PF21089">
    <property type="entry name" value="PKS_DH_N"/>
    <property type="match status" value="1"/>
</dbReference>
<dbReference type="STRING" id="77044.A0A1S8A8Y2"/>
<keyword evidence="3" id="KW-0808">Transferase</keyword>
<dbReference type="PROSITE" id="PS52019">
    <property type="entry name" value="PKS_MFAS_DH"/>
    <property type="match status" value="1"/>
</dbReference>
<dbReference type="InterPro" id="IPR018201">
    <property type="entry name" value="Ketoacyl_synth_AS"/>
</dbReference>
<dbReference type="GO" id="GO:0044550">
    <property type="term" value="P:secondary metabolite biosynthetic process"/>
    <property type="evidence" value="ECO:0007669"/>
    <property type="project" value="TreeGrafter"/>
</dbReference>
<dbReference type="InterPro" id="IPR032821">
    <property type="entry name" value="PKS_assoc"/>
</dbReference>
<dbReference type="InterPro" id="IPR020841">
    <property type="entry name" value="PKS_Beta-ketoAc_synthase_dom"/>
</dbReference>
<keyword evidence="9" id="KW-1185">Reference proteome</keyword>
<keyword evidence="4" id="KW-0511">Multifunctional enzyme</keyword>
<proteinExistence type="predicted"/>
<dbReference type="GO" id="GO:0004312">
    <property type="term" value="F:fatty acid synthase activity"/>
    <property type="evidence" value="ECO:0007669"/>
    <property type="project" value="TreeGrafter"/>
</dbReference>
<feature type="region of interest" description="C-terminal hotdog fold" evidence="5">
    <location>
        <begin position="1116"/>
        <end position="1271"/>
    </location>
</feature>
<dbReference type="Gene3D" id="3.40.47.10">
    <property type="match status" value="1"/>
</dbReference>
<evidence type="ECO:0000256" key="1">
    <source>
        <dbReference type="ARBA" id="ARBA00022450"/>
    </source>
</evidence>
<dbReference type="PROSITE" id="PS00606">
    <property type="entry name" value="KS3_1"/>
    <property type="match status" value="1"/>
</dbReference>
<dbReference type="InterPro" id="IPR049551">
    <property type="entry name" value="PKS_DH_C"/>
</dbReference>
<dbReference type="Pfam" id="PF16197">
    <property type="entry name" value="KAsynt_C_assoc"/>
    <property type="match status" value="1"/>
</dbReference>
<dbReference type="CDD" id="cd00833">
    <property type="entry name" value="PKS"/>
    <property type="match status" value="1"/>
</dbReference>
<dbReference type="Pfam" id="PF02801">
    <property type="entry name" value="Ketoacyl-synt_C"/>
    <property type="match status" value="1"/>
</dbReference>
<dbReference type="OrthoDB" id="329835at2759"/>
<dbReference type="Proteomes" id="UP000054516">
    <property type="component" value="Unassembled WGS sequence"/>
</dbReference>
<dbReference type="InterPro" id="IPR020807">
    <property type="entry name" value="PKS_DH"/>
</dbReference>
<dbReference type="Pfam" id="PF00698">
    <property type="entry name" value="Acyl_transf_1"/>
    <property type="match status" value="1"/>
</dbReference>
<feature type="active site" description="Proton acceptor; for dehydratase activity" evidence="5">
    <location>
        <position position="993"/>
    </location>
</feature>
<dbReference type="InterPro" id="IPR050091">
    <property type="entry name" value="PKS_NRPS_Biosynth_Enz"/>
</dbReference>
<keyword evidence="1" id="KW-0596">Phosphopantetheine</keyword>
<dbReference type="Gene3D" id="3.40.366.10">
    <property type="entry name" value="Malonyl-Coenzyme A Acyl Carrier Protein, domain 2"/>
    <property type="match status" value="1"/>
</dbReference>
<dbReference type="PANTHER" id="PTHR43775">
    <property type="entry name" value="FATTY ACID SYNTHASE"/>
    <property type="match status" value="1"/>
</dbReference>
<reference evidence="8" key="1">
    <citation type="submission" date="2016-03" db="EMBL/GenBank/DDBJ databases">
        <title>Draft genome sequence of Rosellinia necatrix.</title>
        <authorList>
            <person name="Kanematsu S."/>
        </authorList>
    </citation>
    <scope>NUCLEOTIDE SEQUENCE [LARGE SCALE GENOMIC DNA]</scope>
    <source>
        <strain evidence="8">W97</strain>
    </source>
</reference>
<dbReference type="EMBL" id="DF977475">
    <property type="protein sequence ID" value="GAW26385.1"/>
    <property type="molecule type" value="Genomic_DNA"/>
</dbReference>
<accession>A0A1S8A8Y2</accession>
<dbReference type="Gene3D" id="3.30.70.3290">
    <property type="match status" value="1"/>
</dbReference>
<dbReference type="SUPFAM" id="SSF52151">
    <property type="entry name" value="FabD/lysophospholipase-like"/>
    <property type="match status" value="1"/>
</dbReference>
<dbReference type="InterPro" id="IPR016035">
    <property type="entry name" value="Acyl_Trfase/lysoPLipase"/>
</dbReference>
<evidence type="ECO:0000259" key="7">
    <source>
        <dbReference type="PROSITE" id="PS52019"/>
    </source>
</evidence>
<protein>
    <submittedName>
        <fullName evidence="8">Putative polyketide synthase</fullName>
    </submittedName>
</protein>
<dbReference type="Pfam" id="PF00109">
    <property type="entry name" value="ketoacyl-synt"/>
    <property type="match status" value="1"/>
</dbReference>
<evidence type="ECO:0000256" key="2">
    <source>
        <dbReference type="ARBA" id="ARBA00022553"/>
    </source>
</evidence>
<evidence type="ECO:0000259" key="6">
    <source>
        <dbReference type="PROSITE" id="PS52004"/>
    </source>
</evidence>
<dbReference type="InterPro" id="IPR049552">
    <property type="entry name" value="PKS_DH_N"/>
</dbReference>
<dbReference type="InterPro" id="IPR014030">
    <property type="entry name" value="Ketoacyl_synth_N"/>
</dbReference>
<feature type="domain" description="Ketosynthase family 3 (KS3)" evidence="6">
    <location>
        <begin position="44"/>
        <end position="466"/>
    </location>
</feature>
<gene>
    <name evidence="8" type="ORF">SAMD00023353_3000160</name>
</gene>
<evidence type="ECO:0000313" key="8">
    <source>
        <dbReference type="EMBL" id="GAW26385.1"/>
    </source>
</evidence>
<keyword evidence="2" id="KW-0597">Phosphoprotein</keyword>
<dbReference type="SMART" id="SM00827">
    <property type="entry name" value="PKS_AT"/>
    <property type="match status" value="1"/>
</dbReference>
<evidence type="ECO:0000256" key="5">
    <source>
        <dbReference type="PROSITE-ProRule" id="PRU01363"/>
    </source>
</evidence>
<dbReference type="InterPro" id="IPR016039">
    <property type="entry name" value="Thiolase-like"/>
</dbReference>
<dbReference type="PANTHER" id="PTHR43775:SF50">
    <property type="entry name" value="HIGHLY REDUCING POLYKETIDE SYNTHASE SRDA"/>
    <property type="match status" value="1"/>
</dbReference>
<dbReference type="InterPro" id="IPR049900">
    <property type="entry name" value="PKS_mFAS_DH"/>
</dbReference>
<evidence type="ECO:0000313" key="9">
    <source>
        <dbReference type="Proteomes" id="UP000054516"/>
    </source>
</evidence>
<feature type="region of interest" description="N-terminal hotdog fold" evidence="5">
    <location>
        <begin position="961"/>
        <end position="1102"/>
    </location>
</feature>
<dbReference type="PROSITE" id="PS52004">
    <property type="entry name" value="KS3_2"/>
    <property type="match status" value="1"/>
</dbReference>
<dbReference type="SMART" id="SM00825">
    <property type="entry name" value="PKS_KS"/>
    <property type="match status" value="1"/>
</dbReference>
<feature type="domain" description="PKS/mFAS DH" evidence="7">
    <location>
        <begin position="961"/>
        <end position="1271"/>
    </location>
</feature>
<dbReference type="Pfam" id="PF14765">
    <property type="entry name" value="PS-DH"/>
    <property type="match status" value="1"/>
</dbReference>
<evidence type="ECO:0000256" key="3">
    <source>
        <dbReference type="ARBA" id="ARBA00022679"/>
    </source>
</evidence>
<dbReference type="SUPFAM" id="SSF53901">
    <property type="entry name" value="Thiolase-like"/>
    <property type="match status" value="1"/>
</dbReference>
<dbReference type="GO" id="GO:0004315">
    <property type="term" value="F:3-oxoacyl-[acyl-carrier-protein] synthase activity"/>
    <property type="evidence" value="ECO:0007669"/>
    <property type="project" value="InterPro"/>
</dbReference>
<dbReference type="InterPro" id="IPR014043">
    <property type="entry name" value="Acyl_transferase_dom"/>
</dbReference>
<dbReference type="SUPFAM" id="SSF55048">
    <property type="entry name" value="Probable ACP-binding domain of malonyl-CoA ACP transacylase"/>
    <property type="match status" value="1"/>
</dbReference>
<dbReference type="InterPro" id="IPR042104">
    <property type="entry name" value="PKS_dehydratase_sf"/>
</dbReference>
<dbReference type="InterPro" id="IPR014031">
    <property type="entry name" value="Ketoacyl_synth_C"/>
</dbReference>
<dbReference type="Gene3D" id="3.10.129.110">
    <property type="entry name" value="Polyketide synthase dehydratase"/>
    <property type="match status" value="1"/>
</dbReference>